<comment type="caution">
    <text evidence="9">The sequence shown here is derived from an EMBL/GenBank/DDBJ whole genome shotgun (WGS) entry which is preliminary data.</text>
</comment>
<feature type="compositionally biased region" description="Acidic residues" evidence="8">
    <location>
        <begin position="235"/>
        <end position="249"/>
    </location>
</feature>
<dbReference type="Gene3D" id="2.130.10.10">
    <property type="entry name" value="YVTN repeat-like/Quinoprotein amine dehydrogenase"/>
    <property type="match status" value="1"/>
</dbReference>
<accession>A0A4T0MEW0</accession>
<dbReference type="PANTHER" id="PTHR14773:SF0">
    <property type="entry name" value="WD REPEAT-CONTAINING PROTEIN 76"/>
    <property type="match status" value="1"/>
</dbReference>
<keyword evidence="6 7" id="KW-0238">DNA-binding</keyword>
<dbReference type="SUPFAM" id="SSF50978">
    <property type="entry name" value="WD40 repeat-like"/>
    <property type="match status" value="1"/>
</dbReference>
<dbReference type="GO" id="GO:2000001">
    <property type="term" value="P:regulation of DNA damage checkpoint"/>
    <property type="evidence" value="ECO:0007669"/>
    <property type="project" value="TreeGrafter"/>
</dbReference>
<feature type="compositionally biased region" description="Basic and acidic residues" evidence="8">
    <location>
        <begin position="168"/>
        <end position="188"/>
    </location>
</feature>
<evidence type="ECO:0000256" key="6">
    <source>
        <dbReference type="ARBA" id="ARBA00023125"/>
    </source>
</evidence>
<name>A0A4T0MEW0_9BASI</name>
<dbReference type="PROSITE" id="PS00678">
    <property type="entry name" value="WD_REPEATS_1"/>
    <property type="match status" value="1"/>
</dbReference>
<proteinExistence type="inferred from homology"/>
<dbReference type="Pfam" id="PF00400">
    <property type="entry name" value="WD40"/>
    <property type="match status" value="2"/>
</dbReference>
<dbReference type="AlphaFoldDB" id="A0A4T0MEW0"/>
<dbReference type="EMBL" id="SPRC01000006">
    <property type="protein sequence ID" value="TIB81689.1"/>
    <property type="molecule type" value="Genomic_DNA"/>
</dbReference>
<evidence type="ECO:0000313" key="10">
    <source>
        <dbReference type="Proteomes" id="UP000310685"/>
    </source>
</evidence>
<dbReference type="GO" id="GO:0005634">
    <property type="term" value="C:nucleus"/>
    <property type="evidence" value="ECO:0007669"/>
    <property type="project" value="TreeGrafter"/>
</dbReference>
<evidence type="ECO:0000256" key="8">
    <source>
        <dbReference type="SAM" id="MobiDB-lite"/>
    </source>
</evidence>
<keyword evidence="5 7" id="KW-0227">DNA damage</keyword>
<reference evidence="9 10" key="1">
    <citation type="submission" date="2019-03" db="EMBL/GenBank/DDBJ databases">
        <title>Sequencing 25 genomes of Wallemia mellicola.</title>
        <authorList>
            <person name="Gostincar C."/>
        </authorList>
    </citation>
    <scope>NUCLEOTIDE SEQUENCE [LARGE SCALE GENOMIC DNA]</scope>
    <source>
        <strain evidence="9 10">EXF-6152</strain>
    </source>
</reference>
<dbReference type="InterPro" id="IPR019775">
    <property type="entry name" value="WD40_repeat_CS"/>
</dbReference>
<evidence type="ECO:0000256" key="2">
    <source>
        <dbReference type="ARBA" id="ARBA00021132"/>
    </source>
</evidence>
<dbReference type="InterPro" id="IPR050853">
    <property type="entry name" value="WD_repeat_DNA-damage-binding"/>
</dbReference>
<dbReference type="GO" id="GO:0003677">
    <property type="term" value="F:DNA binding"/>
    <property type="evidence" value="ECO:0007669"/>
    <property type="project" value="UniProtKB-UniRule"/>
</dbReference>
<protein>
    <recommendedName>
        <fullName evidence="2 7">DNA damage-binding protein CMR1</fullName>
    </recommendedName>
</protein>
<keyword evidence="4" id="KW-0677">Repeat</keyword>
<feature type="region of interest" description="Disordered" evidence="8">
    <location>
        <begin position="220"/>
        <end position="250"/>
    </location>
</feature>
<gene>
    <name evidence="9" type="ORF">E3Q22_00885</name>
</gene>
<evidence type="ECO:0000256" key="1">
    <source>
        <dbReference type="ARBA" id="ARBA00005434"/>
    </source>
</evidence>
<dbReference type="Proteomes" id="UP000310685">
    <property type="component" value="Unassembled WGS sequence"/>
</dbReference>
<feature type="region of interest" description="Disordered" evidence="8">
    <location>
        <begin position="131"/>
        <end position="188"/>
    </location>
</feature>
<organism evidence="9 10">
    <name type="scientific">Wallemia mellicola</name>
    <dbReference type="NCBI Taxonomy" id="1708541"/>
    <lineage>
        <taxon>Eukaryota</taxon>
        <taxon>Fungi</taxon>
        <taxon>Dikarya</taxon>
        <taxon>Basidiomycota</taxon>
        <taxon>Wallemiomycotina</taxon>
        <taxon>Wallemiomycetes</taxon>
        <taxon>Wallemiales</taxon>
        <taxon>Wallemiaceae</taxon>
        <taxon>Wallemia</taxon>
    </lineage>
</organism>
<dbReference type="InterPro" id="IPR015943">
    <property type="entry name" value="WD40/YVTN_repeat-like_dom_sf"/>
</dbReference>
<evidence type="ECO:0000313" key="9">
    <source>
        <dbReference type="EMBL" id="TIB81689.1"/>
    </source>
</evidence>
<evidence type="ECO:0000256" key="4">
    <source>
        <dbReference type="ARBA" id="ARBA00022737"/>
    </source>
</evidence>
<dbReference type="GO" id="GO:0006974">
    <property type="term" value="P:DNA damage response"/>
    <property type="evidence" value="ECO:0007669"/>
    <property type="project" value="UniProtKB-KW"/>
</dbReference>
<comment type="similarity">
    <text evidence="1 7">Belongs to the WD repeat DDB2/WDR76 family.</text>
</comment>
<dbReference type="InterPro" id="IPR001680">
    <property type="entry name" value="WD40_rpt"/>
</dbReference>
<evidence type="ECO:0000256" key="3">
    <source>
        <dbReference type="ARBA" id="ARBA00022574"/>
    </source>
</evidence>
<feature type="compositionally biased region" description="Basic and acidic residues" evidence="8">
    <location>
        <begin position="133"/>
        <end position="161"/>
    </location>
</feature>
<sequence length="645" mass="73590">MADDSFSSLLPLIAETTEKLSSGNTQEASKAAKELKLNIDKSYERVKNVKGGNLTKNDQLLLIEQLTEIRKQKLISKEEIYQKNELRIVCIVFLSLTLFDECTNSERQRLKNIEENNKLLEELGLGQASTEVFGKRQRDEKPKEKPAKKVKKENAPTEPPRRSSRRVPTTEEDKKATREQLEYDMEREARLKQQRRELEFKTREKDMSLLELIKSDPVDYIINGDRNPKMKKEEGDNDDDNDDNDEETDAHDAEQLSAYLQSRAPVMRPTHIADEEDNTNSDETIDKFKERMESLQLRTIQSVTANRIHSMQYHPDKESELVFAGDKYGQLGILRYDTEEDTSQIWRLQPHANKYALSCIRFDVQNSRNAFTCSYDCSIRQLDFESGISSQVFRCNDSYDQETNRLVTHLDMSNQCPNLLHIADNGGGLSLKDTRTKDRGVRYILSSHKLGSVSINPANHHEICTASNDRSVSIWDLRAVKDYTKKLKPVVEEKGDLPYYDEIEDKGLVKDFTLGKAVTSAYYSPTGNSILSTSFDNTIRVFDNTLKQSYSIKHNNETGRWLSVFRMQWINPLPNAGIPITFISPSMKRSIEVWTKRDKSKPIVEYIDSNSITAVPAVVSAKPATDLDNISIAGGNGSGKVIVYK</sequence>
<evidence type="ECO:0000256" key="5">
    <source>
        <dbReference type="ARBA" id="ARBA00022763"/>
    </source>
</evidence>
<keyword evidence="3 7" id="KW-0853">WD repeat</keyword>
<dbReference type="InterPro" id="IPR036322">
    <property type="entry name" value="WD40_repeat_dom_sf"/>
</dbReference>
<comment type="function">
    <text evidence="7">DNA-binding protein that binds to both single- and double-stranded DNA. Binds preferentially to UV-damaged DNA. May be involved in DNA-metabolic processes.</text>
</comment>
<dbReference type="PANTHER" id="PTHR14773">
    <property type="entry name" value="WD REPEAT-CONTAINING PROTEIN 76"/>
    <property type="match status" value="1"/>
</dbReference>
<evidence type="ECO:0000256" key="7">
    <source>
        <dbReference type="RuleBase" id="RU365004"/>
    </source>
</evidence>
<dbReference type="SMART" id="SM00320">
    <property type="entry name" value="WD40"/>
    <property type="match status" value="3"/>
</dbReference>